<evidence type="ECO:0000313" key="2">
    <source>
        <dbReference type="Proteomes" id="UP000008467"/>
    </source>
</evidence>
<sequence>MEFIQVEELMKAGKEVNDLVREWWKPSKGDLFTELLEEGLQRKACILCNENLDKANNSKNAVYPLLTVGQLINFIEWRTDYAIEKITYGIDCYWVYPYFDDSNYVDAPRWFSNEISFNAEELIDALWKCACEVARDSYYNK</sequence>
<gene>
    <name evidence="1" type="ordered locus">Clole_1847</name>
</gene>
<evidence type="ECO:0000313" key="1">
    <source>
        <dbReference type="EMBL" id="ADZ83570.1"/>
    </source>
</evidence>
<name>F2JNB6_CELLD</name>
<reference evidence="1 2" key="1">
    <citation type="journal article" date="2011" name="J. Bacteriol.">
        <title>Complete genome sequence of the cellulose-degrading bacterium Cellulosilyticum lentocellum.</title>
        <authorList>
            <consortium name="US DOE Joint Genome Institute"/>
            <person name="Miller D.A."/>
            <person name="Suen G."/>
            <person name="Bruce D."/>
            <person name="Copeland A."/>
            <person name="Cheng J.F."/>
            <person name="Detter C."/>
            <person name="Goodwin L.A."/>
            <person name="Han C.S."/>
            <person name="Hauser L.J."/>
            <person name="Land M.L."/>
            <person name="Lapidus A."/>
            <person name="Lucas S."/>
            <person name="Meincke L."/>
            <person name="Pitluck S."/>
            <person name="Tapia R."/>
            <person name="Teshima H."/>
            <person name="Woyke T."/>
            <person name="Fox B.G."/>
            <person name="Angert E.R."/>
            <person name="Currie C.R."/>
        </authorList>
    </citation>
    <scope>NUCLEOTIDE SEQUENCE [LARGE SCALE GENOMIC DNA]</scope>
    <source>
        <strain evidence="2">ATCC 49066 / DSM 5427 / NCIMB 11756 / RHM5</strain>
    </source>
</reference>
<proteinExistence type="predicted"/>
<dbReference type="HOGENOM" id="CLU_1746420_0_0_9"/>
<dbReference type="Proteomes" id="UP000008467">
    <property type="component" value="Chromosome"/>
</dbReference>
<dbReference type="RefSeq" id="WP_013656867.1">
    <property type="nucleotide sequence ID" value="NC_015275.1"/>
</dbReference>
<dbReference type="KEGG" id="cle:Clole_1847"/>
<dbReference type="AlphaFoldDB" id="F2JNB6"/>
<keyword evidence="2" id="KW-1185">Reference proteome</keyword>
<dbReference type="EMBL" id="CP002582">
    <property type="protein sequence ID" value="ADZ83570.1"/>
    <property type="molecule type" value="Genomic_DNA"/>
</dbReference>
<dbReference type="eggNOG" id="ENOG5030UFU">
    <property type="taxonomic scope" value="Bacteria"/>
</dbReference>
<accession>F2JNB6</accession>
<organism evidence="1 2">
    <name type="scientific">Cellulosilyticum lentocellum (strain ATCC 49066 / DSM 5427 / NCIMB 11756 / RHM5)</name>
    <name type="common">Clostridium lentocellum</name>
    <dbReference type="NCBI Taxonomy" id="642492"/>
    <lineage>
        <taxon>Bacteria</taxon>
        <taxon>Bacillati</taxon>
        <taxon>Bacillota</taxon>
        <taxon>Clostridia</taxon>
        <taxon>Lachnospirales</taxon>
        <taxon>Cellulosilyticaceae</taxon>
        <taxon>Cellulosilyticum</taxon>
    </lineage>
</organism>
<protein>
    <submittedName>
        <fullName evidence="1">Uncharacterized protein</fullName>
    </submittedName>
</protein>
<dbReference type="STRING" id="642492.Clole_1847"/>